<protein>
    <recommendedName>
        <fullName evidence="6">ornithine decarboxylase</fullName>
        <ecNumber evidence="6">4.1.1.17</ecNumber>
    </recommendedName>
</protein>
<evidence type="ECO:0000256" key="1">
    <source>
        <dbReference type="ARBA" id="ARBA00001933"/>
    </source>
</evidence>
<comment type="catalytic activity">
    <reaction evidence="7">
        <text>L-ornithine + H(+) = putrescine + CO2</text>
        <dbReference type="Rhea" id="RHEA:22964"/>
        <dbReference type="ChEBI" id="CHEBI:15378"/>
        <dbReference type="ChEBI" id="CHEBI:16526"/>
        <dbReference type="ChEBI" id="CHEBI:46911"/>
        <dbReference type="ChEBI" id="CHEBI:326268"/>
        <dbReference type="EC" id="4.1.1.17"/>
    </reaction>
</comment>
<dbReference type="Pfam" id="PF00278">
    <property type="entry name" value="Orn_DAP_Arg_deC"/>
    <property type="match status" value="1"/>
</dbReference>
<dbReference type="PRINTS" id="PR01182">
    <property type="entry name" value="ORNDCRBXLASE"/>
</dbReference>
<proteinExistence type="inferred from homology"/>
<name>A0ABY4W2V3_9PROT</name>
<comment type="cofactor">
    <cofactor evidence="1">
        <name>pyridoxal 5'-phosphate</name>
        <dbReference type="ChEBI" id="CHEBI:597326"/>
    </cofactor>
</comment>
<dbReference type="CDD" id="cd00622">
    <property type="entry name" value="PLPDE_III_ODC"/>
    <property type="match status" value="1"/>
</dbReference>
<evidence type="ECO:0000313" key="12">
    <source>
        <dbReference type="Proteomes" id="UP001056291"/>
    </source>
</evidence>
<dbReference type="InterPro" id="IPR002433">
    <property type="entry name" value="Orn_de-COase"/>
</dbReference>
<dbReference type="SUPFAM" id="SSF50621">
    <property type="entry name" value="Alanine racemase C-terminal domain-like"/>
    <property type="match status" value="1"/>
</dbReference>
<sequence length="403" mass="44191">MDQTGLHIANDADGFTETSGLSFEGLRQYDSEAIAIEIEQCDDALHFLYAEKIVTAATTFLSKFNGTSLYAAKANPHPAVLKLLWKTGMRDFEVASVREVEQIHALLPDATLYFMHPVKSRKAIRTAYALGVRHFAFDSLDELRKIRQETRNAPDLALHLRLSVSQEGAEYPLGNKFGATLIEAPLLLVHARQISEKLGVTFHVGSQCLDVTAYHTALKDIARLLEGAGLSVDMLNVGGGFPVAYPDMPILPLPDYFDGIQQALTEFGFDKLEIFCEPGRALVAQGGAVAVRVEMRRGHSLYLNDGTYGALFDAGQPGWNFPLELYGGGRLGKSDEMALFEFYGPTCDSIDKMSGPFSLPADVAEGDWIIFRSLGAYGYAMQTRFNGFYSETTVAITAETTSD</sequence>
<evidence type="ECO:0000256" key="8">
    <source>
        <dbReference type="RuleBase" id="RU003737"/>
    </source>
</evidence>
<evidence type="ECO:0000256" key="2">
    <source>
        <dbReference type="ARBA" id="ARBA00008872"/>
    </source>
</evidence>
<dbReference type="Pfam" id="PF02784">
    <property type="entry name" value="Orn_Arg_deC_N"/>
    <property type="match status" value="1"/>
</dbReference>
<dbReference type="RefSeq" id="WP_251933324.1">
    <property type="nucleotide sequence ID" value="NZ_CP098747.1"/>
</dbReference>
<comment type="pathway">
    <text evidence="5">Amine and polyamine biosynthesis; putrescine biosynthesis via L-ornithine pathway; putrescine from L-ornithine: step 1/1.</text>
</comment>
<evidence type="ECO:0000259" key="9">
    <source>
        <dbReference type="Pfam" id="PF00278"/>
    </source>
</evidence>
<evidence type="ECO:0000256" key="6">
    <source>
        <dbReference type="ARBA" id="ARBA00034138"/>
    </source>
</evidence>
<evidence type="ECO:0000259" key="10">
    <source>
        <dbReference type="Pfam" id="PF02784"/>
    </source>
</evidence>
<reference evidence="11" key="1">
    <citation type="submission" date="2022-06" db="EMBL/GenBank/DDBJ databases">
        <title>Sneathiella actinostolidae sp. nov., isolated from a sea anemonein the Western Pacific Ocean.</title>
        <authorList>
            <person name="Wei M.J."/>
        </authorList>
    </citation>
    <scope>NUCLEOTIDE SEQUENCE</scope>
    <source>
        <strain evidence="11">PHK-P5</strain>
    </source>
</reference>
<accession>A0ABY4W2V3</accession>
<dbReference type="InterPro" id="IPR022643">
    <property type="entry name" value="De-COase2_C"/>
</dbReference>
<feature type="domain" description="Orn/DAP/Arg decarboxylase 2 C-terminal" evidence="9">
    <location>
        <begin position="289"/>
        <end position="375"/>
    </location>
</feature>
<comment type="similarity">
    <text evidence="2 8">Belongs to the Orn/Lys/Arg decarboxylase class-II family.</text>
</comment>
<dbReference type="Proteomes" id="UP001056291">
    <property type="component" value="Chromosome"/>
</dbReference>
<evidence type="ECO:0000256" key="4">
    <source>
        <dbReference type="ARBA" id="ARBA00023239"/>
    </source>
</evidence>
<evidence type="ECO:0000256" key="7">
    <source>
        <dbReference type="ARBA" id="ARBA00049127"/>
    </source>
</evidence>
<dbReference type="EMBL" id="CP098747">
    <property type="protein sequence ID" value="USG60443.1"/>
    <property type="molecule type" value="Genomic_DNA"/>
</dbReference>
<dbReference type="PANTHER" id="PTHR11482:SF6">
    <property type="entry name" value="ORNITHINE DECARBOXYLASE 1-RELATED"/>
    <property type="match status" value="1"/>
</dbReference>
<dbReference type="PROSITE" id="PS00878">
    <property type="entry name" value="ODR_DC_2_1"/>
    <property type="match status" value="1"/>
</dbReference>
<keyword evidence="12" id="KW-1185">Reference proteome</keyword>
<dbReference type="Gene3D" id="2.40.37.10">
    <property type="entry name" value="Lyase, Ornithine Decarboxylase, Chain A, domain 1"/>
    <property type="match status" value="1"/>
</dbReference>
<dbReference type="InterPro" id="IPR022653">
    <property type="entry name" value="De-COase2_pyr-phos_BS"/>
</dbReference>
<organism evidence="11 12">
    <name type="scientific">Sneathiella marina</name>
    <dbReference type="NCBI Taxonomy" id="2950108"/>
    <lineage>
        <taxon>Bacteria</taxon>
        <taxon>Pseudomonadati</taxon>
        <taxon>Pseudomonadota</taxon>
        <taxon>Alphaproteobacteria</taxon>
        <taxon>Sneathiellales</taxon>
        <taxon>Sneathiellaceae</taxon>
        <taxon>Sneathiella</taxon>
    </lineage>
</organism>
<dbReference type="InterPro" id="IPR000183">
    <property type="entry name" value="Orn/DAP/Arg_de-COase"/>
</dbReference>
<feature type="domain" description="Orn/DAP/Arg decarboxylase 2 N-terminal" evidence="10">
    <location>
        <begin position="53"/>
        <end position="284"/>
    </location>
</feature>
<dbReference type="InterPro" id="IPR029066">
    <property type="entry name" value="PLP-binding_barrel"/>
</dbReference>
<gene>
    <name evidence="11" type="ORF">NBZ79_14825</name>
</gene>
<dbReference type="SUPFAM" id="SSF51419">
    <property type="entry name" value="PLP-binding barrel"/>
    <property type="match status" value="1"/>
</dbReference>
<dbReference type="EC" id="4.1.1.17" evidence="6"/>
<keyword evidence="3" id="KW-0663">Pyridoxal phosphate</keyword>
<dbReference type="PANTHER" id="PTHR11482">
    <property type="entry name" value="ARGININE/DIAMINOPIMELATE/ORNITHINE DECARBOXYLASE"/>
    <property type="match status" value="1"/>
</dbReference>
<evidence type="ECO:0000256" key="5">
    <source>
        <dbReference type="ARBA" id="ARBA00034115"/>
    </source>
</evidence>
<dbReference type="Gene3D" id="3.20.20.10">
    <property type="entry name" value="Alanine racemase"/>
    <property type="match status" value="1"/>
</dbReference>
<keyword evidence="4" id="KW-0456">Lyase</keyword>
<dbReference type="InterPro" id="IPR022644">
    <property type="entry name" value="De-COase2_N"/>
</dbReference>
<evidence type="ECO:0000313" key="11">
    <source>
        <dbReference type="EMBL" id="USG60443.1"/>
    </source>
</evidence>
<dbReference type="InterPro" id="IPR009006">
    <property type="entry name" value="Ala_racemase/Decarboxylase_C"/>
</dbReference>
<evidence type="ECO:0000256" key="3">
    <source>
        <dbReference type="ARBA" id="ARBA00022898"/>
    </source>
</evidence>
<dbReference type="PRINTS" id="PR01179">
    <property type="entry name" value="ODADCRBXLASE"/>
</dbReference>